<protein>
    <submittedName>
        <fullName evidence="2">Uncharacterized protein</fullName>
    </submittedName>
</protein>
<organism evidence="2 3">
    <name type="scientific">Nocardiopsis metallicus</name>
    <dbReference type="NCBI Taxonomy" id="179819"/>
    <lineage>
        <taxon>Bacteria</taxon>
        <taxon>Bacillati</taxon>
        <taxon>Actinomycetota</taxon>
        <taxon>Actinomycetes</taxon>
        <taxon>Streptosporangiales</taxon>
        <taxon>Nocardiopsidaceae</taxon>
        <taxon>Nocardiopsis</taxon>
    </lineage>
</organism>
<keyword evidence="1" id="KW-1133">Transmembrane helix</keyword>
<sequence length="120" mass="13113">MSRGRLGEIPEDAVRYAYYTGSLPADPRDQLARVLRAAQYQNLEKRTAVAEVEYEVITEGRYRADPRNDAAPGLPTQRWLAVSWTSTAAMAAGALTAWAAVALTAGFVRSRRARAGRADS</sequence>
<dbReference type="Proteomes" id="UP000579647">
    <property type="component" value="Unassembled WGS sequence"/>
</dbReference>
<evidence type="ECO:0000256" key="1">
    <source>
        <dbReference type="SAM" id="Phobius"/>
    </source>
</evidence>
<comment type="caution">
    <text evidence="2">The sequence shown here is derived from an EMBL/GenBank/DDBJ whole genome shotgun (WGS) entry which is preliminary data.</text>
</comment>
<proteinExistence type="predicted"/>
<keyword evidence="1" id="KW-0812">Transmembrane</keyword>
<gene>
    <name evidence="2" type="ORF">HNR07_002008</name>
</gene>
<evidence type="ECO:0000313" key="2">
    <source>
        <dbReference type="EMBL" id="MBB5490871.1"/>
    </source>
</evidence>
<dbReference type="EMBL" id="JACHDO010000001">
    <property type="protein sequence ID" value="MBB5490871.1"/>
    <property type="molecule type" value="Genomic_DNA"/>
</dbReference>
<evidence type="ECO:0000313" key="3">
    <source>
        <dbReference type="Proteomes" id="UP000579647"/>
    </source>
</evidence>
<feature type="transmembrane region" description="Helical" evidence="1">
    <location>
        <begin position="88"/>
        <end position="108"/>
    </location>
</feature>
<name>A0A840WCX2_9ACTN</name>
<keyword evidence="3" id="KW-1185">Reference proteome</keyword>
<keyword evidence="1" id="KW-0472">Membrane</keyword>
<reference evidence="2 3" key="1">
    <citation type="submission" date="2020-08" db="EMBL/GenBank/DDBJ databases">
        <title>Sequencing the genomes of 1000 actinobacteria strains.</title>
        <authorList>
            <person name="Klenk H.-P."/>
        </authorList>
    </citation>
    <scope>NUCLEOTIDE SEQUENCE [LARGE SCALE GENOMIC DNA]</scope>
    <source>
        <strain evidence="2 3">DSM 44598</strain>
    </source>
</reference>
<dbReference type="AlphaFoldDB" id="A0A840WCX2"/>
<accession>A0A840WCX2</accession>
<dbReference type="RefSeq" id="WP_184364494.1">
    <property type="nucleotide sequence ID" value="NZ_JACHDO010000001.1"/>
</dbReference>